<dbReference type="EMBL" id="JAUKUD010000001">
    <property type="protein sequence ID" value="KAK0753572.1"/>
    <property type="molecule type" value="Genomic_DNA"/>
</dbReference>
<sequence length="63" mass="7334">TRAVMAIGALLGELHSFLHDLESFFWVLIWICFHYTGPAESRIVPYLDGWDFHDMEPLALEKK</sequence>
<dbReference type="InterPro" id="IPR040976">
    <property type="entry name" value="Pkinase_fungal"/>
</dbReference>
<dbReference type="PANTHER" id="PTHR38248">
    <property type="entry name" value="FUNK1 6"/>
    <property type="match status" value="1"/>
</dbReference>
<proteinExistence type="predicted"/>
<dbReference type="PANTHER" id="PTHR38248:SF2">
    <property type="entry name" value="FUNK1 11"/>
    <property type="match status" value="1"/>
</dbReference>
<organism evidence="2 3">
    <name type="scientific">Schizothecium vesticola</name>
    <dbReference type="NCBI Taxonomy" id="314040"/>
    <lineage>
        <taxon>Eukaryota</taxon>
        <taxon>Fungi</taxon>
        <taxon>Dikarya</taxon>
        <taxon>Ascomycota</taxon>
        <taxon>Pezizomycotina</taxon>
        <taxon>Sordariomycetes</taxon>
        <taxon>Sordariomycetidae</taxon>
        <taxon>Sordariales</taxon>
        <taxon>Schizotheciaceae</taxon>
        <taxon>Schizothecium</taxon>
    </lineage>
</organism>
<feature type="non-terminal residue" evidence="2">
    <location>
        <position position="63"/>
    </location>
</feature>
<dbReference type="AlphaFoldDB" id="A0AA40KCA6"/>
<name>A0AA40KCA6_9PEZI</name>
<dbReference type="Pfam" id="PF17667">
    <property type="entry name" value="Pkinase_fungal"/>
    <property type="match status" value="1"/>
</dbReference>
<comment type="caution">
    <text evidence="2">The sequence shown here is derived from an EMBL/GenBank/DDBJ whole genome shotgun (WGS) entry which is preliminary data.</text>
</comment>
<evidence type="ECO:0000313" key="2">
    <source>
        <dbReference type="EMBL" id="KAK0753572.1"/>
    </source>
</evidence>
<gene>
    <name evidence="2" type="ORF">B0T18DRAFT_286144</name>
</gene>
<keyword evidence="3" id="KW-1185">Reference proteome</keyword>
<reference evidence="2" key="1">
    <citation type="submission" date="2023-06" db="EMBL/GenBank/DDBJ databases">
        <title>Genome-scale phylogeny and comparative genomics of the fungal order Sordariales.</title>
        <authorList>
            <consortium name="Lawrence Berkeley National Laboratory"/>
            <person name="Hensen N."/>
            <person name="Bonometti L."/>
            <person name="Westerberg I."/>
            <person name="Brannstrom I.O."/>
            <person name="Guillou S."/>
            <person name="Cros-Aarteil S."/>
            <person name="Calhoun S."/>
            <person name="Haridas S."/>
            <person name="Kuo A."/>
            <person name="Mondo S."/>
            <person name="Pangilinan J."/>
            <person name="Riley R."/>
            <person name="LaButti K."/>
            <person name="Andreopoulos B."/>
            <person name="Lipzen A."/>
            <person name="Chen C."/>
            <person name="Yanf M."/>
            <person name="Daum C."/>
            <person name="Ng V."/>
            <person name="Clum A."/>
            <person name="Steindorff A."/>
            <person name="Ohm R."/>
            <person name="Martin F."/>
            <person name="Silar P."/>
            <person name="Natvig D."/>
            <person name="Lalanne C."/>
            <person name="Gautier V."/>
            <person name="Ament-velasquez S.L."/>
            <person name="Kruys A."/>
            <person name="Hutchinson M.I."/>
            <person name="Powell A.J."/>
            <person name="Barry K."/>
            <person name="Miller A.N."/>
            <person name="Grigoriev I.V."/>
            <person name="Debuchy R."/>
            <person name="Gladieux P."/>
            <person name="Thoren M.H."/>
            <person name="Johannesson H."/>
        </authorList>
    </citation>
    <scope>NUCLEOTIDE SEQUENCE</scope>
    <source>
        <strain evidence="2">SMH3187-1</strain>
    </source>
</reference>
<protein>
    <recommendedName>
        <fullName evidence="1">Fungal-type protein kinase domain-containing protein</fullName>
    </recommendedName>
</protein>
<dbReference type="Proteomes" id="UP001172155">
    <property type="component" value="Unassembled WGS sequence"/>
</dbReference>
<feature type="non-terminal residue" evidence="2">
    <location>
        <position position="1"/>
    </location>
</feature>
<evidence type="ECO:0000313" key="3">
    <source>
        <dbReference type="Proteomes" id="UP001172155"/>
    </source>
</evidence>
<accession>A0AA40KCA6</accession>
<evidence type="ECO:0000259" key="1">
    <source>
        <dbReference type="Pfam" id="PF17667"/>
    </source>
</evidence>
<feature type="domain" description="Fungal-type protein kinase" evidence="1">
    <location>
        <begin position="1"/>
        <end position="32"/>
    </location>
</feature>